<gene>
    <name evidence="1" type="ORF">AMURIS_04322</name>
</gene>
<dbReference type="EMBL" id="OFSM01000028">
    <property type="protein sequence ID" value="SOY31578.1"/>
    <property type="molecule type" value="Genomic_DNA"/>
</dbReference>
<evidence type="ECO:0000313" key="1">
    <source>
        <dbReference type="EMBL" id="SOY31578.1"/>
    </source>
</evidence>
<dbReference type="AlphaFoldDB" id="A0A2K4ZM80"/>
<sequence>MHEVEQRVKYEIMLEFGLAGKIGRTLEKSGCSVLAFGTQEVMEIADVVRERTVNELGVLTAESPASFQRMVIGCLNLMRTNGGGRPSPEFDYPEANNQAVSIF</sequence>
<reference evidence="1 2" key="1">
    <citation type="submission" date="2018-01" db="EMBL/GenBank/DDBJ databases">
        <authorList>
            <person name="Gaut B.S."/>
            <person name="Morton B.R."/>
            <person name="Clegg M.T."/>
            <person name="Duvall M.R."/>
        </authorList>
    </citation>
    <scope>NUCLEOTIDE SEQUENCE [LARGE SCALE GENOMIC DNA]</scope>
    <source>
        <strain evidence="1">GP69</strain>
    </source>
</reference>
<dbReference type="Proteomes" id="UP000236311">
    <property type="component" value="Unassembled WGS sequence"/>
</dbReference>
<keyword evidence="2" id="KW-1185">Reference proteome</keyword>
<protein>
    <submittedName>
        <fullName evidence="1">Uncharacterized protein</fullName>
    </submittedName>
</protein>
<accession>A0A2K4ZM80</accession>
<dbReference type="RefSeq" id="WP_103241566.1">
    <property type="nucleotide sequence ID" value="NZ_JANJZD010000028.1"/>
</dbReference>
<organism evidence="1 2">
    <name type="scientific">Acetatifactor muris</name>
    <dbReference type="NCBI Taxonomy" id="879566"/>
    <lineage>
        <taxon>Bacteria</taxon>
        <taxon>Bacillati</taxon>
        <taxon>Bacillota</taxon>
        <taxon>Clostridia</taxon>
        <taxon>Lachnospirales</taxon>
        <taxon>Lachnospiraceae</taxon>
        <taxon>Acetatifactor</taxon>
    </lineage>
</organism>
<evidence type="ECO:0000313" key="2">
    <source>
        <dbReference type="Proteomes" id="UP000236311"/>
    </source>
</evidence>
<name>A0A2K4ZM80_9FIRM</name>
<proteinExistence type="predicted"/>